<gene>
    <name evidence="2" type="ORF">SAMN05421770_101898</name>
</gene>
<accession>A0A239ECE5</accession>
<name>A0A239ECE5_9BACT</name>
<dbReference type="SUPFAM" id="SSF51445">
    <property type="entry name" value="(Trans)glycosidases"/>
    <property type="match status" value="1"/>
</dbReference>
<protein>
    <submittedName>
        <fullName evidence="2">Uncharacterized protein</fullName>
    </submittedName>
</protein>
<dbReference type="Gene3D" id="3.20.20.80">
    <property type="entry name" value="Glycosidases"/>
    <property type="match status" value="1"/>
</dbReference>
<evidence type="ECO:0000313" key="3">
    <source>
        <dbReference type="Proteomes" id="UP000198356"/>
    </source>
</evidence>
<dbReference type="RefSeq" id="WP_142988218.1">
    <property type="nucleotide sequence ID" value="NZ_FZOU01000001.1"/>
</dbReference>
<dbReference type="AlphaFoldDB" id="A0A239ECE5"/>
<dbReference type="EMBL" id="FZOU01000001">
    <property type="protein sequence ID" value="SNS42121.1"/>
    <property type="molecule type" value="Genomic_DNA"/>
</dbReference>
<proteinExistence type="predicted"/>
<evidence type="ECO:0000313" key="2">
    <source>
        <dbReference type="EMBL" id="SNS42121.1"/>
    </source>
</evidence>
<evidence type="ECO:0000256" key="1">
    <source>
        <dbReference type="SAM" id="SignalP"/>
    </source>
</evidence>
<sequence>MFPFLISRGSTIAFLFVTGTFPLFAQSAAPVQAKPADSLVEMMGVNLHLTIAGSPYFYAFDSIVKPRLKELGVRHVRDYLRNVDPLETVRGVSMLDRVKQLHAQGVDFVFLDTQTENMGKLVGYATAALPYVRIIEGPNERDMEKTSIYKGELFPKGAVDFERATYKALKGDPRTARIPYATESFAHTEHVQAFCDAANCPADFGDLGTMHSYAGGRPPSADLERTMRDIRLITGDRPLVTTETGYHTDKILSSFAGVSELAAGKYMARLPFEYLNRHIELCMLYELIDEPNHGEPDHIEPDNKEKHFGLLHSNGSEKPSFIVLKRLLALFNDPGPAFTPRTVAFTSDAPADVHQSVLAKRDGRIYIALWHDTTTYDVKTNIDMPSPPVRVTLTLTDKFSGARVYLPLDGGEPGPIVKMTGRLKVDVPDSVVIVELIP</sequence>
<organism evidence="2 3">
    <name type="scientific">Granulicella rosea</name>
    <dbReference type="NCBI Taxonomy" id="474952"/>
    <lineage>
        <taxon>Bacteria</taxon>
        <taxon>Pseudomonadati</taxon>
        <taxon>Acidobacteriota</taxon>
        <taxon>Terriglobia</taxon>
        <taxon>Terriglobales</taxon>
        <taxon>Acidobacteriaceae</taxon>
        <taxon>Granulicella</taxon>
    </lineage>
</organism>
<keyword evidence="1" id="KW-0732">Signal</keyword>
<feature type="chain" id="PRO_5013122461" evidence="1">
    <location>
        <begin position="26"/>
        <end position="438"/>
    </location>
</feature>
<dbReference type="InterPro" id="IPR017853">
    <property type="entry name" value="GH"/>
</dbReference>
<keyword evidence="3" id="KW-1185">Reference proteome</keyword>
<dbReference type="Proteomes" id="UP000198356">
    <property type="component" value="Unassembled WGS sequence"/>
</dbReference>
<dbReference type="OrthoDB" id="113296at2"/>
<reference evidence="2 3" key="1">
    <citation type="submission" date="2017-06" db="EMBL/GenBank/DDBJ databases">
        <authorList>
            <person name="Kim H.J."/>
            <person name="Triplett B.A."/>
        </authorList>
    </citation>
    <scope>NUCLEOTIDE SEQUENCE [LARGE SCALE GENOMIC DNA]</scope>
    <source>
        <strain evidence="2 3">DSM 18704</strain>
    </source>
</reference>
<feature type="signal peptide" evidence="1">
    <location>
        <begin position="1"/>
        <end position="25"/>
    </location>
</feature>